<dbReference type="Proteomes" id="UP000887577">
    <property type="component" value="Unplaced"/>
</dbReference>
<protein>
    <submittedName>
        <fullName evidence="2">Uncharacterized protein</fullName>
    </submittedName>
</protein>
<dbReference type="AlphaFoldDB" id="A0A914YMR6"/>
<keyword evidence="1" id="KW-1185">Reference proteome</keyword>
<dbReference type="WBParaSite" id="PSU_v2.g20683.t1">
    <property type="protein sequence ID" value="PSU_v2.g20683.t1"/>
    <property type="gene ID" value="PSU_v2.g20683"/>
</dbReference>
<name>A0A914YMR6_9BILA</name>
<proteinExistence type="predicted"/>
<evidence type="ECO:0000313" key="2">
    <source>
        <dbReference type="WBParaSite" id="PSU_v2.g20683.t1"/>
    </source>
</evidence>
<reference evidence="2" key="1">
    <citation type="submission" date="2022-11" db="UniProtKB">
        <authorList>
            <consortium name="WormBaseParasite"/>
        </authorList>
    </citation>
    <scope>IDENTIFICATION</scope>
</reference>
<accession>A0A914YMR6</accession>
<sequence>MTSLEQFKVFAQILSAKEIKADVYLYQQGHRERLWKTNEHEVSKSLIPVIRLLDGRLSATSINNRFSFDLKNRILRTETQKVRREKRIAQCKAYHSKLFDALNHIK</sequence>
<organism evidence="1 2">
    <name type="scientific">Panagrolaimus superbus</name>
    <dbReference type="NCBI Taxonomy" id="310955"/>
    <lineage>
        <taxon>Eukaryota</taxon>
        <taxon>Metazoa</taxon>
        <taxon>Ecdysozoa</taxon>
        <taxon>Nematoda</taxon>
        <taxon>Chromadorea</taxon>
        <taxon>Rhabditida</taxon>
        <taxon>Tylenchina</taxon>
        <taxon>Panagrolaimomorpha</taxon>
        <taxon>Panagrolaimoidea</taxon>
        <taxon>Panagrolaimidae</taxon>
        <taxon>Panagrolaimus</taxon>
    </lineage>
</organism>
<evidence type="ECO:0000313" key="1">
    <source>
        <dbReference type="Proteomes" id="UP000887577"/>
    </source>
</evidence>